<evidence type="ECO:0000256" key="2">
    <source>
        <dbReference type="ARBA" id="ARBA00022448"/>
    </source>
</evidence>
<sequence length="338" mass="36216">MTTITRSRPSGAGGSAPGSGADEGSGPGSPSGPGRAPAGRTTRPRRPRAHAHEQRAGWAMLGPGMILLGLFVLVPAVLAFVLAFTNARLISPYPATFVGLDNLTRLLADDTFWHALRNVAFFAVVVVPVQAGLALGLALLIDAKVKGTTFFRTVYFLPVVTSMVVVSLLWLFMYRPDGLINVLISRVTGGAVQGPDWLGDPTTAMPAIILMSVWQGVGFHMVIWLSGLQTIPPDLHEAAGLDGVTRWQRFRYITWPGLAATRSLILVTITIQALSLFTQISVMTQGGPLDSTTTVVYEAVRSGFAQQQTGYASAISLVFFVIVLAISAVQRFITRERD</sequence>
<evidence type="ECO:0000256" key="1">
    <source>
        <dbReference type="ARBA" id="ARBA00004651"/>
    </source>
</evidence>
<dbReference type="EMBL" id="AM849034">
    <property type="protein sequence ID" value="CAQ01051.1"/>
    <property type="molecule type" value="Genomic_DNA"/>
</dbReference>
<dbReference type="HOGENOM" id="CLU_016047_0_2_11"/>
<dbReference type="GeneID" id="29471982"/>
<keyword evidence="3" id="KW-1003">Cell membrane</keyword>
<organism evidence="9 10">
    <name type="scientific">Clavibacter sepedonicus</name>
    <name type="common">Clavibacter michiganensis subsp. sepedonicus</name>
    <dbReference type="NCBI Taxonomy" id="31964"/>
    <lineage>
        <taxon>Bacteria</taxon>
        <taxon>Bacillati</taxon>
        <taxon>Actinomycetota</taxon>
        <taxon>Actinomycetes</taxon>
        <taxon>Micrococcales</taxon>
        <taxon>Microbacteriaceae</taxon>
        <taxon>Clavibacter</taxon>
    </lineage>
</organism>
<proteinExistence type="inferred from homology"/>
<feature type="transmembrane region" description="Helical" evidence="7">
    <location>
        <begin position="119"/>
        <end position="141"/>
    </location>
</feature>
<accession>B0RFJ1</accession>
<feature type="compositionally biased region" description="Gly residues" evidence="8">
    <location>
        <begin position="11"/>
        <end position="31"/>
    </location>
</feature>
<dbReference type="GO" id="GO:0005886">
    <property type="term" value="C:plasma membrane"/>
    <property type="evidence" value="ECO:0007669"/>
    <property type="project" value="UniProtKB-SubCell"/>
</dbReference>
<dbReference type="KEGG" id="cms:CMS0936"/>
<dbReference type="SUPFAM" id="SSF161098">
    <property type="entry name" value="MetI-like"/>
    <property type="match status" value="1"/>
</dbReference>
<dbReference type="Pfam" id="PF00528">
    <property type="entry name" value="BPD_transp_1"/>
    <property type="match status" value="1"/>
</dbReference>
<feature type="transmembrane region" description="Helical" evidence="7">
    <location>
        <begin position="204"/>
        <end position="225"/>
    </location>
</feature>
<comment type="subcellular location">
    <subcellularLocation>
        <location evidence="1 7">Cell membrane</location>
        <topology evidence="1 7">Multi-pass membrane protein</topology>
    </subcellularLocation>
</comment>
<evidence type="ECO:0000313" key="10">
    <source>
        <dbReference type="Proteomes" id="UP000001318"/>
    </source>
</evidence>
<dbReference type="PANTHER" id="PTHR30193">
    <property type="entry name" value="ABC TRANSPORTER PERMEASE PROTEIN"/>
    <property type="match status" value="1"/>
</dbReference>
<dbReference type="InterPro" id="IPR035906">
    <property type="entry name" value="MetI-like_sf"/>
</dbReference>
<dbReference type="RefSeq" id="WP_012298349.1">
    <property type="nucleotide sequence ID" value="NC_010407.1"/>
</dbReference>
<evidence type="ECO:0000313" key="9">
    <source>
        <dbReference type="EMBL" id="CAQ01051.1"/>
    </source>
</evidence>
<name>B0RFJ1_CLASE</name>
<dbReference type="PANTHER" id="PTHR30193:SF37">
    <property type="entry name" value="INNER MEMBRANE ABC TRANSPORTER PERMEASE PROTEIN YCJO"/>
    <property type="match status" value="1"/>
</dbReference>
<dbReference type="GO" id="GO:0055085">
    <property type="term" value="P:transmembrane transport"/>
    <property type="evidence" value="ECO:0007669"/>
    <property type="project" value="InterPro"/>
</dbReference>
<dbReference type="STRING" id="31964.CMS0936"/>
<dbReference type="PROSITE" id="PS50928">
    <property type="entry name" value="ABC_TM1"/>
    <property type="match status" value="1"/>
</dbReference>
<feature type="transmembrane region" description="Helical" evidence="7">
    <location>
        <begin position="153"/>
        <end position="173"/>
    </location>
</feature>
<reference evidence="9 10" key="1">
    <citation type="journal article" date="2008" name="J. Bacteriol.">
        <title>Genome of the actinomycete plant pathogen Clavibacter michiganensis subsp. sepedonicus suggests recent niche adaptation.</title>
        <authorList>
            <person name="Bentley S.D."/>
            <person name="Corton C."/>
            <person name="Brown S.E."/>
            <person name="Barron A."/>
            <person name="Clark L."/>
            <person name="Doggett J."/>
            <person name="Harris B."/>
            <person name="Ormond D."/>
            <person name="Quail M.A."/>
            <person name="May G."/>
            <person name="Francis D."/>
            <person name="Knudson D."/>
            <person name="Parkhill J."/>
            <person name="Ishimaru C.A."/>
        </authorList>
    </citation>
    <scope>NUCLEOTIDE SEQUENCE [LARGE SCALE GENOMIC DNA]</scope>
    <source>
        <strain evidence="10">ATCC 33113 / DSM 20744 / JCM 9667 / LMG 2889 / ICMP 2535 / C-1</strain>
    </source>
</reference>
<dbReference type="InterPro" id="IPR051393">
    <property type="entry name" value="ABC_transporter_permease"/>
</dbReference>
<evidence type="ECO:0000256" key="5">
    <source>
        <dbReference type="ARBA" id="ARBA00022989"/>
    </source>
</evidence>
<keyword evidence="10" id="KW-1185">Reference proteome</keyword>
<evidence type="ECO:0000256" key="8">
    <source>
        <dbReference type="SAM" id="MobiDB-lite"/>
    </source>
</evidence>
<gene>
    <name evidence="9" type="ordered locus">CMS0936</name>
</gene>
<dbReference type="CDD" id="cd06261">
    <property type="entry name" value="TM_PBP2"/>
    <property type="match status" value="1"/>
</dbReference>
<feature type="transmembrane region" description="Helical" evidence="7">
    <location>
        <begin position="56"/>
        <end position="84"/>
    </location>
</feature>
<comment type="similarity">
    <text evidence="7">Belongs to the binding-protein-dependent transport system permease family.</text>
</comment>
<keyword evidence="2 7" id="KW-0813">Transport</keyword>
<feature type="region of interest" description="Disordered" evidence="8">
    <location>
        <begin position="1"/>
        <end position="51"/>
    </location>
</feature>
<dbReference type="eggNOG" id="COG1175">
    <property type="taxonomic scope" value="Bacteria"/>
</dbReference>
<feature type="compositionally biased region" description="Low complexity" evidence="8">
    <location>
        <begin position="32"/>
        <end position="41"/>
    </location>
</feature>
<protein>
    <submittedName>
        <fullName evidence="9">Integral membrane transport protein</fullName>
    </submittedName>
</protein>
<evidence type="ECO:0000256" key="7">
    <source>
        <dbReference type="RuleBase" id="RU363032"/>
    </source>
</evidence>
<feature type="transmembrane region" description="Helical" evidence="7">
    <location>
        <begin position="311"/>
        <end position="333"/>
    </location>
</feature>
<keyword evidence="4 7" id="KW-0812">Transmembrane</keyword>
<keyword evidence="5 7" id="KW-1133">Transmembrane helix</keyword>
<evidence type="ECO:0000256" key="3">
    <source>
        <dbReference type="ARBA" id="ARBA00022475"/>
    </source>
</evidence>
<feature type="transmembrane region" description="Helical" evidence="7">
    <location>
        <begin position="259"/>
        <end position="280"/>
    </location>
</feature>
<dbReference type="Proteomes" id="UP000001318">
    <property type="component" value="Chromosome"/>
</dbReference>
<keyword evidence="6 7" id="KW-0472">Membrane</keyword>
<dbReference type="OrthoDB" id="3362513at2"/>
<evidence type="ECO:0000256" key="4">
    <source>
        <dbReference type="ARBA" id="ARBA00022692"/>
    </source>
</evidence>
<evidence type="ECO:0000256" key="6">
    <source>
        <dbReference type="ARBA" id="ARBA00023136"/>
    </source>
</evidence>
<dbReference type="AlphaFoldDB" id="B0RFJ1"/>
<dbReference type="Gene3D" id="1.10.3720.10">
    <property type="entry name" value="MetI-like"/>
    <property type="match status" value="1"/>
</dbReference>
<feature type="compositionally biased region" description="Low complexity" evidence="8">
    <location>
        <begin position="1"/>
        <end position="10"/>
    </location>
</feature>
<dbReference type="InterPro" id="IPR000515">
    <property type="entry name" value="MetI-like"/>
</dbReference>